<feature type="transmembrane region" description="Helical" evidence="7">
    <location>
        <begin position="273"/>
        <end position="294"/>
    </location>
</feature>
<dbReference type="PANTHER" id="PTHR43386:SF1">
    <property type="entry name" value="D,D-DIPEPTIDE TRANSPORT SYSTEM PERMEASE PROTEIN DDPC-RELATED"/>
    <property type="match status" value="1"/>
</dbReference>
<keyword evidence="3" id="KW-1003">Cell membrane</keyword>
<evidence type="ECO:0000256" key="4">
    <source>
        <dbReference type="ARBA" id="ARBA00022692"/>
    </source>
</evidence>
<keyword evidence="6 7" id="KW-0472">Membrane</keyword>
<feature type="transmembrane region" description="Helical" evidence="7">
    <location>
        <begin position="227"/>
        <end position="253"/>
    </location>
</feature>
<dbReference type="Gene3D" id="1.10.3720.10">
    <property type="entry name" value="MetI-like"/>
    <property type="match status" value="1"/>
</dbReference>
<dbReference type="Proteomes" id="UP000589036">
    <property type="component" value="Unassembled WGS sequence"/>
</dbReference>
<dbReference type="CDD" id="cd06261">
    <property type="entry name" value="TM_PBP2"/>
    <property type="match status" value="1"/>
</dbReference>
<accession>A0A852U1W8</accession>
<keyword evidence="5 7" id="KW-1133">Transmembrane helix</keyword>
<feature type="region of interest" description="Disordered" evidence="8">
    <location>
        <begin position="312"/>
        <end position="331"/>
    </location>
</feature>
<evidence type="ECO:0000256" key="3">
    <source>
        <dbReference type="ARBA" id="ARBA00022475"/>
    </source>
</evidence>
<dbReference type="EMBL" id="JACCCC010000001">
    <property type="protein sequence ID" value="NYE47980.1"/>
    <property type="molecule type" value="Genomic_DNA"/>
</dbReference>
<dbReference type="RefSeq" id="WP_179643845.1">
    <property type="nucleotide sequence ID" value="NZ_BAAAYY010000003.1"/>
</dbReference>
<evidence type="ECO:0000313" key="10">
    <source>
        <dbReference type="EMBL" id="NYE47980.1"/>
    </source>
</evidence>
<feature type="compositionally biased region" description="Polar residues" evidence="8">
    <location>
        <begin position="314"/>
        <end position="331"/>
    </location>
</feature>
<feature type="transmembrane region" description="Helical" evidence="7">
    <location>
        <begin position="110"/>
        <end position="135"/>
    </location>
</feature>
<dbReference type="PROSITE" id="PS50928">
    <property type="entry name" value="ABC_TM1"/>
    <property type="match status" value="1"/>
</dbReference>
<evidence type="ECO:0000256" key="7">
    <source>
        <dbReference type="RuleBase" id="RU363032"/>
    </source>
</evidence>
<comment type="caution">
    <text evidence="10">The sequence shown here is derived from an EMBL/GenBank/DDBJ whole genome shotgun (WGS) entry which is preliminary data.</text>
</comment>
<evidence type="ECO:0000313" key="11">
    <source>
        <dbReference type="Proteomes" id="UP000589036"/>
    </source>
</evidence>
<comment type="subcellular location">
    <subcellularLocation>
        <location evidence="1 7">Cell membrane</location>
        <topology evidence="1 7">Multi-pass membrane protein</topology>
    </subcellularLocation>
</comment>
<evidence type="ECO:0000256" key="2">
    <source>
        <dbReference type="ARBA" id="ARBA00022448"/>
    </source>
</evidence>
<gene>
    <name evidence="10" type="ORF">HDA32_003100</name>
</gene>
<dbReference type="InterPro" id="IPR050366">
    <property type="entry name" value="BP-dependent_transpt_permease"/>
</dbReference>
<dbReference type="InterPro" id="IPR035906">
    <property type="entry name" value="MetI-like_sf"/>
</dbReference>
<feature type="transmembrane region" description="Helical" evidence="7">
    <location>
        <begin position="155"/>
        <end position="179"/>
    </location>
</feature>
<dbReference type="GO" id="GO:0055085">
    <property type="term" value="P:transmembrane transport"/>
    <property type="evidence" value="ECO:0007669"/>
    <property type="project" value="InterPro"/>
</dbReference>
<reference evidence="10 11" key="1">
    <citation type="submission" date="2020-07" db="EMBL/GenBank/DDBJ databases">
        <title>Sequencing the genomes of 1000 actinobacteria strains.</title>
        <authorList>
            <person name="Klenk H.-P."/>
        </authorList>
    </citation>
    <scope>NUCLEOTIDE SEQUENCE [LARGE SCALE GENOMIC DNA]</scope>
    <source>
        <strain evidence="10 11">CXB654</strain>
    </source>
</reference>
<dbReference type="AlphaFoldDB" id="A0A852U1W8"/>
<organism evidence="10 11">
    <name type="scientific">Spinactinospora alkalitolerans</name>
    <dbReference type="NCBI Taxonomy" id="687207"/>
    <lineage>
        <taxon>Bacteria</taxon>
        <taxon>Bacillati</taxon>
        <taxon>Actinomycetota</taxon>
        <taxon>Actinomycetes</taxon>
        <taxon>Streptosporangiales</taxon>
        <taxon>Nocardiopsidaceae</taxon>
        <taxon>Spinactinospora</taxon>
    </lineage>
</organism>
<evidence type="ECO:0000259" key="9">
    <source>
        <dbReference type="PROSITE" id="PS50928"/>
    </source>
</evidence>
<proteinExistence type="inferred from homology"/>
<comment type="similarity">
    <text evidence="7">Belongs to the binding-protein-dependent transport system permease family.</text>
</comment>
<feature type="transmembrane region" description="Helical" evidence="7">
    <location>
        <begin position="39"/>
        <end position="63"/>
    </location>
</feature>
<dbReference type="InterPro" id="IPR000515">
    <property type="entry name" value="MetI-like"/>
</dbReference>
<evidence type="ECO:0000256" key="6">
    <source>
        <dbReference type="ARBA" id="ARBA00023136"/>
    </source>
</evidence>
<evidence type="ECO:0000256" key="5">
    <source>
        <dbReference type="ARBA" id="ARBA00022989"/>
    </source>
</evidence>
<evidence type="ECO:0000256" key="1">
    <source>
        <dbReference type="ARBA" id="ARBA00004651"/>
    </source>
</evidence>
<keyword evidence="2 7" id="KW-0813">Transport</keyword>
<keyword evidence="11" id="KW-1185">Reference proteome</keyword>
<dbReference type="GO" id="GO:0005886">
    <property type="term" value="C:plasma membrane"/>
    <property type="evidence" value="ECO:0007669"/>
    <property type="project" value="UniProtKB-SubCell"/>
</dbReference>
<feature type="domain" description="ABC transmembrane type-1" evidence="9">
    <location>
        <begin position="106"/>
        <end position="295"/>
    </location>
</feature>
<protein>
    <submittedName>
        <fullName evidence="10">Peptide/nickel transport system permease protein</fullName>
    </submittedName>
</protein>
<sequence>MPGADPQENGHDTAAPSGEERLERVRASHFVAALVRDPITLISLSWLVLVVVTGLGAAFFAPYDAADQDIARRLLPPLTHNPDGGFHLLGTDQNGRDVLSMLLFGGRVSVTVALLGTLASGLLGVTIGLLAGYYGGRFDAVVMRIVDGMMSIPSLLLALFVLFIIGGGFLNVVLVFALLRWMIYARIARAQALSYRESAFVDAAHAIGAPTPRILVRHLLPNMASPLLVLATLEVSYLILTEASLSFLGFGIQRPLSSWGLMITQGRDYIGEAWWLVTIPGLIIFFTALGLNLLSSWARTMADPAQRWRWMKNKPSSRTADSAGTATRSTS</sequence>
<dbReference type="PANTHER" id="PTHR43386">
    <property type="entry name" value="OLIGOPEPTIDE TRANSPORT SYSTEM PERMEASE PROTEIN APPC"/>
    <property type="match status" value="1"/>
</dbReference>
<name>A0A852U1W8_9ACTN</name>
<dbReference type="SUPFAM" id="SSF161098">
    <property type="entry name" value="MetI-like"/>
    <property type="match status" value="1"/>
</dbReference>
<dbReference type="Pfam" id="PF00528">
    <property type="entry name" value="BPD_transp_1"/>
    <property type="match status" value="1"/>
</dbReference>
<evidence type="ECO:0000256" key="8">
    <source>
        <dbReference type="SAM" id="MobiDB-lite"/>
    </source>
</evidence>
<keyword evidence="4 7" id="KW-0812">Transmembrane</keyword>